<dbReference type="EMBL" id="JBHUDK010000011">
    <property type="protein sequence ID" value="MFD1599930.1"/>
    <property type="molecule type" value="Genomic_DNA"/>
</dbReference>
<dbReference type="Proteomes" id="UP001597085">
    <property type="component" value="Unassembled WGS sequence"/>
</dbReference>
<dbReference type="Pfam" id="PF04961">
    <property type="entry name" value="FTCD_C"/>
    <property type="match status" value="1"/>
</dbReference>
<proteinExistence type="predicted"/>
<dbReference type="RefSeq" id="WP_256422447.1">
    <property type="nucleotide sequence ID" value="NZ_JANHDI010000012.1"/>
</dbReference>
<name>A0ABD6CPD7_9EURY</name>
<protein>
    <submittedName>
        <fullName evidence="2">Cyclodeaminase/cyclohydrolase family protein</fullName>
    </submittedName>
</protein>
<organism evidence="2 3">
    <name type="scientific">Halobellus rarus</name>
    <dbReference type="NCBI Taxonomy" id="1126237"/>
    <lineage>
        <taxon>Archaea</taxon>
        <taxon>Methanobacteriati</taxon>
        <taxon>Methanobacteriota</taxon>
        <taxon>Stenosarchaea group</taxon>
        <taxon>Halobacteria</taxon>
        <taxon>Halobacteriales</taxon>
        <taxon>Haloferacaceae</taxon>
        <taxon>Halobellus</taxon>
    </lineage>
</organism>
<sequence>MSYDDVRIGAFLDDVASERVAPAGGTVVAVTGAMGAALCEMACIHTMSARDAVDQTVRNGADGEAERPFEAIRGDLARRRRELLALAEQDATLVDELFGSDAGEPTDRLEKRAAGIPLATAESSLAVLNAAAVVVERGRSGVAADARAGAYLADAAVQASLSTVRVNAAALSDRSFAETMAARADALSASAADVRSEVLGSDHSVRSDR</sequence>
<reference evidence="2 3" key="1">
    <citation type="journal article" date="2019" name="Int. J. Syst. Evol. Microbiol.">
        <title>The Global Catalogue of Microorganisms (GCM) 10K type strain sequencing project: providing services to taxonomists for standard genome sequencing and annotation.</title>
        <authorList>
            <consortium name="The Broad Institute Genomics Platform"/>
            <consortium name="The Broad Institute Genome Sequencing Center for Infectious Disease"/>
            <person name="Wu L."/>
            <person name="Ma J."/>
        </authorList>
    </citation>
    <scope>NUCLEOTIDE SEQUENCE [LARGE SCALE GENOMIC DNA]</scope>
    <source>
        <strain evidence="2 3">CGMCC 1.12121</strain>
    </source>
</reference>
<accession>A0ABD6CPD7</accession>
<evidence type="ECO:0000313" key="2">
    <source>
        <dbReference type="EMBL" id="MFD1599930.1"/>
    </source>
</evidence>
<gene>
    <name evidence="2" type="ORF">ACFSBX_13280</name>
</gene>
<feature type="domain" description="Cyclodeaminase/cyclohydrolase" evidence="1">
    <location>
        <begin position="8"/>
        <end position="185"/>
    </location>
</feature>
<evidence type="ECO:0000313" key="3">
    <source>
        <dbReference type="Proteomes" id="UP001597085"/>
    </source>
</evidence>
<dbReference type="InterPro" id="IPR007044">
    <property type="entry name" value="Cyclodeamin/CycHdrlase"/>
</dbReference>
<keyword evidence="3" id="KW-1185">Reference proteome</keyword>
<comment type="caution">
    <text evidence="2">The sequence shown here is derived from an EMBL/GenBank/DDBJ whole genome shotgun (WGS) entry which is preliminary data.</text>
</comment>
<dbReference type="AlphaFoldDB" id="A0ABD6CPD7"/>
<evidence type="ECO:0000259" key="1">
    <source>
        <dbReference type="Pfam" id="PF04961"/>
    </source>
</evidence>
<dbReference type="Gene3D" id="1.20.120.680">
    <property type="entry name" value="Formiminotetrahydrofolate cyclodeaminase monomer, up-and-down helical bundle"/>
    <property type="match status" value="1"/>
</dbReference>
<dbReference type="SUPFAM" id="SSF101262">
    <property type="entry name" value="Methenyltetrahydrofolate cyclohydrolase-like"/>
    <property type="match status" value="1"/>
</dbReference>
<dbReference type="InterPro" id="IPR036178">
    <property type="entry name" value="Formintransfe-cycloase-like_sf"/>
</dbReference>